<dbReference type="GO" id="GO:0005886">
    <property type="term" value="C:plasma membrane"/>
    <property type="evidence" value="ECO:0007669"/>
    <property type="project" value="TreeGrafter"/>
</dbReference>
<keyword evidence="1" id="KW-0472">Membrane</keyword>
<organism evidence="2 3">
    <name type="scientific">Clostridium novyi A str. 4552</name>
    <dbReference type="NCBI Taxonomy" id="1444289"/>
    <lineage>
        <taxon>Bacteria</taxon>
        <taxon>Bacillati</taxon>
        <taxon>Bacillota</taxon>
        <taxon>Clostridia</taxon>
        <taxon>Eubacteriales</taxon>
        <taxon>Clostridiaceae</taxon>
        <taxon>Clostridium</taxon>
    </lineage>
</organism>
<feature type="transmembrane region" description="Helical" evidence="1">
    <location>
        <begin position="94"/>
        <end position="114"/>
    </location>
</feature>
<name>A0A0A0IFH0_CLONO</name>
<dbReference type="InterPro" id="IPR006750">
    <property type="entry name" value="YdcZ"/>
</dbReference>
<dbReference type="RefSeq" id="WP_039252072.1">
    <property type="nucleotide sequence ID" value="NZ_JENJ01000002.1"/>
</dbReference>
<gene>
    <name evidence="2" type="ORF">Z968_00900</name>
</gene>
<sequence>MVYLMLSFIAGSIIIISMTLNSRLSDYIGLLEGTLINFLSGLIPAAIYLLINYKSTNLNIDIFKNIPIWMYFGGAVGVLVVCFSNFVMPKIPTIYTTLLIFIGQLFVGTIVDYYSNVPISKFKLIGGALIIAGLFYNFRIDKKYLKKDEDLRSESL</sequence>
<keyword evidence="1" id="KW-1133">Transmembrane helix</keyword>
<protein>
    <recommendedName>
        <fullName evidence="4">EamA-like transporter family protein</fullName>
    </recommendedName>
</protein>
<evidence type="ECO:0008006" key="4">
    <source>
        <dbReference type="Google" id="ProtNLM"/>
    </source>
</evidence>
<evidence type="ECO:0000313" key="2">
    <source>
        <dbReference type="EMBL" id="KGM98325.1"/>
    </source>
</evidence>
<dbReference type="EMBL" id="JENJ01000002">
    <property type="protein sequence ID" value="KGM98325.1"/>
    <property type="molecule type" value="Genomic_DNA"/>
</dbReference>
<dbReference type="PANTHER" id="PTHR34821:SF2">
    <property type="entry name" value="INNER MEMBRANE PROTEIN YDCZ"/>
    <property type="match status" value="1"/>
</dbReference>
<dbReference type="SUPFAM" id="SSF103473">
    <property type="entry name" value="MFS general substrate transporter"/>
    <property type="match status" value="1"/>
</dbReference>
<dbReference type="PANTHER" id="PTHR34821">
    <property type="entry name" value="INNER MEMBRANE PROTEIN YDCZ"/>
    <property type="match status" value="1"/>
</dbReference>
<feature type="transmembrane region" description="Helical" evidence="1">
    <location>
        <begin position="6"/>
        <end position="22"/>
    </location>
</feature>
<dbReference type="InterPro" id="IPR036259">
    <property type="entry name" value="MFS_trans_sf"/>
</dbReference>
<proteinExistence type="predicted"/>
<feature type="transmembrane region" description="Helical" evidence="1">
    <location>
        <begin position="34"/>
        <end position="53"/>
    </location>
</feature>
<dbReference type="AlphaFoldDB" id="A0A0A0IFH0"/>
<feature type="transmembrane region" description="Helical" evidence="1">
    <location>
        <begin position="68"/>
        <end position="87"/>
    </location>
</feature>
<evidence type="ECO:0000256" key="1">
    <source>
        <dbReference type="SAM" id="Phobius"/>
    </source>
</evidence>
<dbReference type="Proteomes" id="UP000030012">
    <property type="component" value="Unassembled WGS sequence"/>
</dbReference>
<dbReference type="Pfam" id="PF04657">
    <property type="entry name" value="DMT_YdcZ"/>
    <property type="match status" value="1"/>
</dbReference>
<reference evidence="2 3" key="1">
    <citation type="submission" date="2014-01" db="EMBL/GenBank/DDBJ databases">
        <title>Plasmidome dynamics in the species complex Clostridium novyi sensu lato converts strains of independent lineages into distinctly different pathogens.</title>
        <authorList>
            <person name="Skarin H."/>
            <person name="Segerman B."/>
        </authorList>
    </citation>
    <scope>NUCLEOTIDE SEQUENCE [LARGE SCALE GENOMIC DNA]</scope>
    <source>
        <strain evidence="2 3">4552</strain>
    </source>
</reference>
<dbReference type="OrthoDB" id="1654616at2"/>
<keyword evidence="1" id="KW-0812">Transmembrane</keyword>
<accession>A0A0A0IFH0</accession>
<comment type="caution">
    <text evidence="2">The sequence shown here is derived from an EMBL/GenBank/DDBJ whole genome shotgun (WGS) entry which is preliminary data.</text>
</comment>
<feature type="transmembrane region" description="Helical" evidence="1">
    <location>
        <begin position="120"/>
        <end position="138"/>
    </location>
</feature>
<evidence type="ECO:0000313" key="3">
    <source>
        <dbReference type="Proteomes" id="UP000030012"/>
    </source>
</evidence>